<feature type="compositionally biased region" description="Low complexity" evidence="1">
    <location>
        <begin position="78"/>
        <end position="87"/>
    </location>
</feature>
<feature type="region of interest" description="Disordered" evidence="1">
    <location>
        <begin position="1"/>
        <end position="44"/>
    </location>
</feature>
<organism evidence="2">
    <name type="scientific">Drosophila melanogaster</name>
    <name type="common">Fruit fly</name>
    <dbReference type="NCBI Taxonomy" id="7227"/>
    <lineage>
        <taxon>Eukaryota</taxon>
        <taxon>Metazoa</taxon>
        <taxon>Ecdysozoa</taxon>
        <taxon>Arthropoda</taxon>
        <taxon>Hexapoda</taxon>
        <taxon>Insecta</taxon>
        <taxon>Pterygota</taxon>
        <taxon>Neoptera</taxon>
        <taxon>Endopterygota</taxon>
        <taxon>Diptera</taxon>
        <taxon>Brachycera</taxon>
        <taxon>Muscomorpha</taxon>
        <taxon>Ephydroidea</taxon>
        <taxon>Drosophilidae</taxon>
        <taxon>Drosophila</taxon>
        <taxon>Sophophora</taxon>
    </lineage>
</organism>
<feature type="compositionally biased region" description="Low complexity" evidence="1">
    <location>
        <begin position="1"/>
        <end position="15"/>
    </location>
</feature>
<sequence>MTTILHHSCSSSESEPIVSKHLSFDSRSIGRHRASSGPPHSPRPCPCRRSAWFSPYPCPRSTRSPSVPRARDPRRSPARPSTRSHSAYIEPVEEGAAPQVARDVTQSKHSEICAQVDIEARTSKTCICRIHFIKPLIV</sequence>
<dbReference type="EMBL" id="BT029718">
    <property type="protein sequence ID" value="ABL75775.1"/>
    <property type="molecule type" value="mRNA"/>
</dbReference>
<name>A1A6Y6_DROME</name>
<proteinExistence type="evidence at transcript level"/>
<protein>
    <submittedName>
        <fullName evidence="2">IP17254p</fullName>
    </submittedName>
    <submittedName>
        <fullName evidence="3">IP17554p</fullName>
    </submittedName>
</protein>
<accession>A1A6Y6</accession>
<feature type="region of interest" description="Disordered" evidence="1">
    <location>
        <begin position="56"/>
        <end position="101"/>
    </location>
</feature>
<dbReference type="EMBL" id="BT029658">
    <property type="protein sequence ID" value="ABL75716.1"/>
    <property type="molecule type" value="mRNA"/>
</dbReference>
<evidence type="ECO:0000313" key="2">
    <source>
        <dbReference type="EMBL" id="ABL75716.1"/>
    </source>
</evidence>
<evidence type="ECO:0000256" key="1">
    <source>
        <dbReference type="SAM" id="MobiDB-lite"/>
    </source>
</evidence>
<evidence type="ECO:0000313" key="3">
    <source>
        <dbReference type="EMBL" id="ABL75775.1"/>
    </source>
</evidence>
<dbReference type="UCSC" id="CG34294-RA">
    <property type="organism name" value="d. melanogaster"/>
</dbReference>
<dbReference type="AlphaFoldDB" id="A1A6Y6"/>
<reference evidence="2" key="1">
    <citation type="submission" date="2006-12" db="EMBL/GenBank/DDBJ databases">
        <authorList>
            <person name="Stapleton M."/>
            <person name="Carlson J."/>
            <person name="Frise E."/>
            <person name="Kapadia B."/>
            <person name="Park S."/>
            <person name="Wan K."/>
            <person name="Yu C."/>
            <person name="Celniker S."/>
        </authorList>
    </citation>
    <scope>NUCLEOTIDE SEQUENCE</scope>
</reference>